<keyword evidence="2" id="KW-1185">Reference proteome</keyword>
<gene>
    <name evidence="1" type="ORF">FHX73_16168</name>
</gene>
<proteinExistence type="predicted"/>
<dbReference type="OrthoDB" id="9798220at2"/>
<evidence type="ECO:0008006" key="3">
    <source>
        <dbReference type="Google" id="ProtNLM"/>
    </source>
</evidence>
<protein>
    <recommendedName>
        <fullName evidence="3">Fe-S cluster biogenesis protein NfuA</fullName>
    </recommendedName>
</protein>
<organism evidence="1 2">
    <name type="scientific">Kitasatospora viridis</name>
    <dbReference type="NCBI Taxonomy" id="281105"/>
    <lineage>
        <taxon>Bacteria</taxon>
        <taxon>Bacillati</taxon>
        <taxon>Actinomycetota</taxon>
        <taxon>Actinomycetes</taxon>
        <taxon>Kitasatosporales</taxon>
        <taxon>Streptomycetaceae</taxon>
        <taxon>Kitasatospora</taxon>
    </lineage>
</organism>
<dbReference type="Proteomes" id="UP000317940">
    <property type="component" value="Unassembled WGS sequence"/>
</dbReference>
<reference evidence="1 2" key="1">
    <citation type="submission" date="2019-06" db="EMBL/GenBank/DDBJ databases">
        <title>Sequencing the genomes of 1000 actinobacteria strains.</title>
        <authorList>
            <person name="Klenk H.-P."/>
        </authorList>
    </citation>
    <scope>NUCLEOTIDE SEQUENCE [LARGE SCALE GENOMIC DNA]</scope>
    <source>
        <strain evidence="1 2">DSM 44826</strain>
    </source>
</reference>
<comment type="caution">
    <text evidence="1">The sequence shown here is derived from an EMBL/GenBank/DDBJ whole genome shotgun (WGS) entry which is preliminary data.</text>
</comment>
<accession>A0A561SDT6</accession>
<dbReference type="AlphaFoldDB" id="A0A561SDT6"/>
<name>A0A561SDT6_9ACTN</name>
<evidence type="ECO:0000313" key="2">
    <source>
        <dbReference type="Proteomes" id="UP000317940"/>
    </source>
</evidence>
<dbReference type="EMBL" id="VIWT01000006">
    <property type="protein sequence ID" value="TWF73017.1"/>
    <property type="molecule type" value="Genomic_DNA"/>
</dbReference>
<evidence type="ECO:0000313" key="1">
    <source>
        <dbReference type="EMBL" id="TWF73017.1"/>
    </source>
</evidence>
<dbReference type="RefSeq" id="WP_145910996.1">
    <property type="nucleotide sequence ID" value="NZ_BAAAMZ010000005.1"/>
</dbReference>
<sequence length="168" mass="17369">MSVEAAGRRVDELLERLSATADPRTRESVEELVRALMALYGEGLTRMVSLLSGRSGAPLEALLGDELAAGLLVLHDLHPEDVHARIGRALAAADATSYEVAGFDPATGGLRLTAGAAQGCGCGSGDAVRARIESALSCFAPEVSAVELGEAPREPVLLQIGARPAAQR</sequence>